<proteinExistence type="predicted"/>
<feature type="region of interest" description="Disordered" evidence="1">
    <location>
        <begin position="965"/>
        <end position="994"/>
    </location>
</feature>
<feature type="compositionally biased region" description="Basic residues" evidence="1">
    <location>
        <begin position="1"/>
        <end position="10"/>
    </location>
</feature>
<feature type="region of interest" description="Disordered" evidence="1">
    <location>
        <begin position="728"/>
        <end position="877"/>
    </location>
</feature>
<accession>G9P431</accession>
<dbReference type="OMA" id="PFPNYCS"/>
<dbReference type="eggNOG" id="ENOG502RIGC">
    <property type="taxonomic scope" value="Eukaryota"/>
</dbReference>
<name>G9P431_HYPAI</name>
<feature type="compositionally biased region" description="Polar residues" evidence="1">
    <location>
        <begin position="500"/>
        <end position="519"/>
    </location>
</feature>
<feature type="compositionally biased region" description="Polar residues" evidence="1">
    <location>
        <begin position="587"/>
        <end position="606"/>
    </location>
</feature>
<feature type="compositionally biased region" description="Polar residues" evidence="1">
    <location>
        <begin position="767"/>
        <end position="778"/>
    </location>
</feature>
<sequence length="994" mass="109125">MGGSKKNRRKNPTDDGGVDLLSLAFNLPTRRDIERADREAAQVQSHSQSIKIQYDPGDESSDNESLSTLDLNASKPSTEEADETPKAQKSFKIRSQRQLKPQERIFQRSSPKQKPKRIDAEPSPTRRTSKRDSSKARERSSSSPATLRTSSPASSIPSSATFPRLTSNYSQPQFYQPVFAFPAGSAYPPAQYYSALTKADSASDAIQHVPFPVYTLAPTNMPKPHQPSSISQEVQRIQSKLDGVVVKLSKHPEDATLRSELSALQTELNTRLNMLLGMVPLKESNMSEGSELRDSKTKSKKLTTQSQPVVAQREMSPKRKMRHHLCTGCGKVRSSNYHTKHPIVPGGRPSMNYCEDCFEENVEDGALDYHFCYGCGNVRSKEFQQNHPTSKGERPFPNYCSVCVEEIRSAEAIADVSMVDFAPSRSHKNSSYTDSTRNHTRNAHPDGSKAVGSPEAKKIPQPLKLSTNGPQLSPSNSSPDSPYYPVRNTGSSQRRAERSPLTSPGSQYGSSPNTPTTPRYQPPYVEDIFSPIQQTSKLPTDYRSSSKYSPYGRQGDIFHSVAPEDGRESVAHSEKAPRSDISEEASDNSTEGHTSTDGSAQSTGSKSVKFRPKVDVRLSDSRASSNATSHAKILEEDIKPNEETIPSRVGIFGTSPKKSQTGYYARTQEPHNSASFAGEDGYSEAIPERGYRGAFSKDSPASSWLPPLSGASGDHWYSSPFAYQSTTSPAMDGYTGFKPGGKSTFNYGSSGGVGSETGRPPLRATRSAFNTANVSTAAAFSDDGGERDSQRPPPSPTSSSQAQGFPEPSSNRWESYTSPYAGGPSTQSSFRKGSPWNNFPSRFDSDCYTMQDDSSFSQSAFSDYSQPSSNPYYEPRKRPFPNLNDYCSFGTWAPRIPGKWAKDYQSTAKPPKQTPYWIPEPIIEEPDSPESSPGKRTNMLEFDEFDISPVSSSNVSSVLFPDLGSFADHEHQSDDDSDKENAISKSSRETSSFD</sequence>
<feature type="compositionally biased region" description="Polar residues" evidence="1">
    <location>
        <begin position="531"/>
        <end position="548"/>
    </location>
</feature>
<feature type="compositionally biased region" description="Basic and acidic residues" evidence="1">
    <location>
        <begin position="130"/>
        <end position="140"/>
    </location>
</feature>
<reference evidence="2 3" key="1">
    <citation type="journal article" date="2011" name="Genome Biol.">
        <title>Comparative genome sequence analysis underscores mycoparasitism as the ancestral life style of Trichoderma.</title>
        <authorList>
            <person name="Kubicek C.P."/>
            <person name="Herrera-Estrella A."/>
            <person name="Seidl-Seiboth V."/>
            <person name="Martinez D.A."/>
            <person name="Druzhinina I.S."/>
            <person name="Thon M."/>
            <person name="Zeilinger S."/>
            <person name="Casas-Flores S."/>
            <person name="Horwitz B.A."/>
            <person name="Mukherjee P.K."/>
            <person name="Mukherjee M."/>
            <person name="Kredics L."/>
            <person name="Alcaraz L.D."/>
            <person name="Aerts A."/>
            <person name="Antal Z."/>
            <person name="Atanasova L."/>
            <person name="Cervantes-Badillo M.G."/>
            <person name="Challacombe J."/>
            <person name="Chertkov O."/>
            <person name="McCluskey K."/>
            <person name="Coulpier F."/>
            <person name="Deshpande N."/>
            <person name="von Doehren H."/>
            <person name="Ebbole D.J."/>
            <person name="Esquivel-Naranjo E.U."/>
            <person name="Fekete E."/>
            <person name="Flipphi M."/>
            <person name="Glaser F."/>
            <person name="Gomez-Rodriguez E.Y."/>
            <person name="Gruber S."/>
            <person name="Han C."/>
            <person name="Henrissat B."/>
            <person name="Hermosa R."/>
            <person name="Hernandez-Onate M."/>
            <person name="Karaffa L."/>
            <person name="Kosti I."/>
            <person name="Le Crom S."/>
            <person name="Lindquist E."/>
            <person name="Lucas S."/>
            <person name="Luebeck M."/>
            <person name="Luebeck P.S."/>
            <person name="Margeot A."/>
            <person name="Metz B."/>
            <person name="Misra M."/>
            <person name="Nevalainen H."/>
            <person name="Omann M."/>
            <person name="Packer N."/>
            <person name="Perrone G."/>
            <person name="Uresti-Rivera E.E."/>
            <person name="Salamov A."/>
            <person name="Schmoll M."/>
            <person name="Seiboth B."/>
            <person name="Shapiro H."/>
            <person name="Sukno S."/>
            <person name="Tamayo-Ramos J.A."/>
            <person name="Tisch D."/>
            <person name="Wiest A."/>
            <person name="Wilkinson H.H."/>
            <person name="Zhang M."/>
            <person name="Coutinho P.M."/>
            <person name="Kenerley C.M."/>
            <person name="Monte E."/>
            <person name="Baker S.E."/>
            <person name="Grigoriev I.V."/>
        </authorList>
    </citation>
    <scope>NUCLEOTIDE SEQUENCE [LARGE SCALE GENOMIC DNA]</scope>
    <source>
        <strain evidence="3">ATCC 20476 / IMI 206040</strain>
    </source>
</reference>
<dbReference type="HOGENOM" id="CLU_300721_0_0_1"/>
<feature type="compositionally biased region" description="Basic and acidic residues" evidence="1">
    <location>
        <begin position="562"/>
        <end position="581"/>
    </location>
</feature>
<dbReference type="Proteomes" id="UP000005426">
    <property type="component" value="Unassembled WGS sequence"/>
</dbReference>
<evidence type="ECO:0000313" key="2">
    <source>
        <dbReference type="EMBL" id="EHK41088.1"/>
    </source>
</evidence>
<organism evidence="2 3">
    <name type="scientific">Hypocrea atroviridis (strain ATCC 20476 / IMI 206040)</name>
    <name type="common">Trichoderma atroviride</name>
    <dbReference type="NCBI Taxonomy" id="452589"/>
    <lineage>
        <taxon>Eukaryota</taxon>
        <taxon>Fungi</taxon>
        <taxon>Dikarya</taxon>
        <taxon>Ascomycota</taxon>
        <taxon>Pezizomycotina</taxon>
        <taxon>Sordariomycetes</taxon>
        <taxon>Hypocreomycetidae</taxon>
        <taxon>Hypocreales</taxon>
        <taxon>Hypocreaceae</taxon>
        <taxon>Trichoderma</taxon>
    </lineage>
</organism>
<feature type="compositionally biased region" description="Polar residues" evidence="1">
    <location>
        <begin position="42"/>
        <end position="51"/>
    </location>
</feature>
<keyword evidence="3" id="KW-1185">Reference proteome</keyword>
<dbReference type="OrthoDB" id="5415512at2759"/>
<feature type="compositionally biased region" description="Basic and acidic residues" evidence="1">
    <location>
        <begin position="967"/>
        <end position="988"/>
    </location>
</feature>
<dbReference type="EMBL" id="ABDG02000027">
    <property type="protein sequence ID" value="EHK41088.1"/>
    <property type="molecule type" value="Genomic_DNA"/>
</dbReference>
<protein>
    <submittedName>
        <fullName evidence="2">Uncharacterized protein</fullName>
    </submittedName>
</protein>
<feature type="compositionally biased region" description="Basic and acidic residues" evidence="1">
    <location>
        <begin position="632"/>
        <end position="642"/>
    </location>
</feature>
<feature type="region of interest" description="Disordered" evidence="1">
    <location>
        <begin position="903"/>
        <end position="940"/>
    </location>
</feature>
<evidence type="ECO:0000313" key="3">
    <source>
        <dbReference type="Proteomes" id="UP000005426"/>
    </source>
</evidence>
<feature type="compositionally biased region" description="Low complexity" evidence="1">
    <location>
        <begin position="470"/>
        <end position="485"/>
    </location>
</feature>
<feature type="compositionally biased region" description="Polar residues" evidence="1">
    <location>
        <begin position="808"/>
        <end position="840"/>
    </location>
</feature>
<comment type="caution">
    <text evidence="2">The sequence shown here is derived from an EMBL/GenBank/DDBJ whole genome shotgun (WGS) entry which is preliminary data.</text>
</comment>
<dbReference type="STRING" id="452589.G9P431"/>
<gene>
    <name evidence="2" type="ORF">TRIATDRAFT_286641</name>
</gene>
<dbReference type="AlphaFoldDB" id="G9P431"/>
<feature type="compositionally biased region" description="Low complexity" evidence="1">
    <location>
        <begin position="141"/>
        <end position="159"/>
    </location>
</feature>
<feature type="region of interest" description="Disordered" evidence="1">
    <location>
        <begin position="423"/>
        <end position="663"/>
    </location>
</feature>
<feature type="region of interest" description="Disordered" evidence="1">
    <location>
        <begin position="284"/>
        <end position="317"/>
    </location>
</feature>
<evidence type="ECO:0000256" key="1">
    <source>
        <dbReference type="SAM" id="MobiDB-lite"/>
    </source>
</evidence>
<feature type="compositionally biased region" description="Low complexity" evidence="1">
    <location>
        <begin position="851"/>
        <end position="866"/>
    </location>
</feature>
<feature type="compositionally biased region" description="Polar residues" evidence="1">
    <location>
        <begin position="63"/>
        <end position="76"/>
    </location>
</feature>
<feature type="region of interest" description="Disordered" evidence="1">
    <location>
        <begin position="37"/>
        <end position="159"/>
    </location>
</feature>
<feature type="region of interest" description="Disordered" evidence="1">
    <location>
        <begin position="1"/>
        <end position="20"/>
    </location>
</feature>